<dbReference type="GO" id="GO:0008270">
    <property type="term" value="F:zinc ion binding"/>
    <property type="evidence" value="ECO:0007669"/>
    <property type="project" value="UniProtKB-KW"/>
</dbReference>
<dbReference type="PANTHER" id="PTHR45986">
    <property type="entry name" value="ZINC FINGER MATRIN-TYPE PROTEIN 2"/>
    <property type="match status" value="1"/>
</dbReference>
<reference key="2">
    <citation type="submission" date="2011-10" db="EMBL/GenBank/DDBJ databases">
        <title>The genome and transcriptome sequence of Clonorchis sinensis provide insights into the carcinogenic liver fluke.</title>
        <authorList>
            <person name="Wang X."/>
            <person name="Huang Y."/>
            <person name="Chen W."/>
            <person name="Liu H."/>
            <person name="Guo L."/>
            <person name="Chen Y."/>
            <person name="Luo F."/>
            <person name="Zhou W."/>
            <person name="Sun J."/>
            <person name="Mao Q."/>
            <person name="Liang P."/>
            <person name="Zhou C."/>
            <person name="Tian Y."/>
            <person name="Men J."/>
            <person name="Lv X."/>
            <person name="Huang L."/>
            <person name="Zhou J."/>
            <person name="Hu Y."/>
            <person name="Li R."/>
            <person name="Zhang F."/>
            <person name="Lei H."/>
            <person name="Li X."/>
            <person name="Hu X."/>
            <person name="Liang C."/>
            <person name="Xu J."/>
            <person name="Wu Z."/>
            <person name="Yu X."/>
        </authorList>
    </citation>
    <scope>NUCLEOTIDE SEQUENCE</scope>
    <source>
        <strain>Henan</strain>
    </source>
</reference>
<keyword evidence="1" id="KW-0479">Metal-binding</keyword>
<evidence type="ECO:0000313" key="7">
    <source>
        <dbReference type="Proteomes" id="UP000008909"/>
    </source>
</evidence>
<keyword evidence="2" id="KW-0863">Zinc-finger</keyword>
<evidence type="ECO:0000313" key="6">
    <source>
        <dbReference type="EMBL" id="GAA53019.1"/>
    </source>
</evidence>
<proteinExistence type="predicted"/>
<accession>G7YJ86</accession>
<keyword evidence="7" id="KW-1185">Reference proteome</keyword>
<keyword evidence="3" id="KW-0862">Zinc</keyword>
<evidence type="ECO:0000256" key="1">
    <source>
        <dbReference type="ARBA" id="ARBA00022723"/>
    </source>
</evidence>
<name>G7YJ86_CLOSI</name>
<dbReference type="GO" id="GO:0000398">
    <property type="term" value="P:mRNA splicing, via spliceosome"/>
    <property type="evidence" value="ECO:0007669"/>
    <property type="project" value="InterPro"/>
</dbReference>
<feature type="region of interest" description="Disordered" evidence="5">
    <location>
        <begin position="84"/>
        <end position="124"/>
    </location>
</feature>
<evidence type="ECO:0000256" key="5">
    <source>
        <dbReference type="SAM" id="MobiDB-lite"/>
    </source>
</evidence>
<feature type="compositionally biased region" description="Basic and acidic residues" evidence="5">
    <location>
        <begin position="84"/>
        <end position="104"/>
    </location>
</feature>
<sequence length="124" mass="14592">MAKVLIPERRLPNSRQKSPLERWAGNLAGLVQQPPDLVRNGEWNVNLNCSSEEEINFLLHKRRNEEKAEEYNLDERMRQIAEEEEKLRAYRSEKRREKKRKNEEPVDEDVAAVMGFGGFGKRSK</sequence>
<dbReference type="GO" id="GO:0005681">
    <property type="term" value="C:spliceosomal complex"/>
    <property type="evidence" value="ECO:0007669"/>
    <property type="project" value="InterPro"/>
</dbReference>
<evidence type="ECO:0000256" key="2">
    <source>
        <dbReference type="ARBA" id="ARBA00022771"/>
    </source>
</evidence>
<keyword evidence="4" id="KW-0539">Nucleus</keyword>
<feature type="compositionally biased region" description="Gly residues" evidence="5">
    <location>
        <begin position="115"/>
        <end position="124"/>
    </location>
</feature>
<protein>
    <submittedName>
        <fullName evidence="6">U4/U6.U5 tri-snRNP component SNU23</fullName>
    </submittedName>
</protein>
<evidence type="ECO:0000256" key="4">
    <source>
        <dbReference type="ARBA" id="ARBA00023242"/>
    </source>
</evidence>
<evidence type="ECO:0000256" key="3">
    <source>
        <dbReference type="ARBA" id="ARBA00022833"/>
    </source>
</evidence>
<dbReference type="AlphaFoldDB" id="G7YJ86"/>
<dbReference type="GO" id="GO:0046540">
    <property type="term" value="C:U4/U6 x U5 tri-snRNP complex"/>
    <property type="evidence" value="ECO:0007669"/>
    <property type="project" value="TreeGrafter"/>
</dbReference>
<dbReference type="InterPro" id="IPR040107">
    <property type="entry name" value="Snu23"/>
</dbReference>
<dbReference type="Proteomes" id="UP000008909">
    <property type="component" value="Unassembled WGS sequence"/>
</dbReference>
<dbReference type="EMBL" id="DF143401">
    <property type="protein sequence ID" value="GAA53019.1"/>
    <property type="molecule type" value="Genomic_DNA"/>
</dbReference>
<dbReference type="PANTHER" id="PTHR45986:SF1">
    <property type="entry name" value="ZINC FINGER MATRIN-TYPE PROTEIN 2"/>
    <property type="match status" value="1"/>
</dbReference>
<reference evidence="6" key="1">
    <citation type="journal article" date="2011" name="Genome Biol.">
        <title>The draft genome of the carcinogenic human liver fluke Clonorchis sinensis.</title>
        <authorList>
            <person name="Wang X."/>
            <person name="Chen W."/>
            <person name="Huang Y."/>
            <person name="Sun J."/>
            <person name="Men J."/>
            <person name="Liu H."/>
            <person name="Luo F."/>
            <person name="Guo L."/>
            <person name="Lv X."/>
            <person name="Deng C."/>
            <person name="Zhou C."/>
            <person name="Fan Y."/>
            <person name="Li X."/>
            <person name="Huang L."/>
            <person name="Hu Y."/>
            <person name="Liang C."/>
            <person name="Hu X."/>
            <person name="Xu J."/>
            <person name="Yu X."/>
        </authorList>
    </citation>
    <scope>NUCLEOTIDE SEQUENCE [LARGE SCALE GENOMIC DNA]</scope>
    <source>
        <strain evidence="6">Henan</strain>
    </source>
</reference>
<gene>
    <name evidence="6" type="ORF">CLF_109344</name>
</gene>
<organism evidence="6 7">
    <name type="scientific">Clonorchis sinensis</name>
    <name type="common">Chinese liver fluke</name>
    <dbReference type="NCBI Taxonomy" id="79923"/>
    <lineage>
        <taxon>Eukaryota</taxon>
        <taxon>Metazoa</taxon>
        <taxon>Spiralia</taxon>
        <taxon>Lophotrochozoa</taxon>
        <taxon>Platyhelminthes</taxon>
        <taxon>Trematoda</taxon>
        <taxon>Digenea</taxon>
        <taxon>Opisthorchiida</taxon>
        <taxon>Opisthorchiata</taxon>
        <taxon>Opisthorchiidae</taxon>
        <taxon>Clonorchis</taxon>
    </lineage>
</organism>